<dbReference type="AlphaFoldDB" id="X6P430"/>
<evidence type="ECO:0000313" key="4">
    <source>
        <dbReference type="Proteomes" id="UP000023152"/>
    </source>
</evidence>
<keyword evidence="4" id="KW-1185">Reference proteome</keyword>
<organism evidence="3 4">
    <name type="scientific">Reticulomyxa filosa</name>
    <dbReference type="NCBI Taxonomy" id="46433"/>
    <lineage>
        <taxon>Eukaryota</taxon>
        <taxon>Sar</taxon>
        <taxon>Rhizaria</taxon>
        <taxon>Retaria</taxon>
        <taxon>Foraminifera</taxon>
        <taxon>Monothalamids</taxon>
        <taxon>Reticulomyxidae</taxon>
        <taxon>Reticulomyxa</taxon>
    </lineage>
</organism>
<feature type="region of interest" description="Disordered" evidence="1">
    <location>
        <begin position="1"/>
        <end position="66"/>
    </location>
</feature>
<dbReference type="Proteomes" id="UP000023152">
    <property type="component" value="Unassembled WGS sequence"/>
</dbReference>
<feature type="compositionally biased region" description="Basic and acidic residues" evidence="1">
    <location>
        <begin position="16"/>
        <end position="27"/>
    </location>
</feature>
<evidence type="ECO:0000256" key="1">
    <source>
        <dbReference type="SAM" id="MobiDB-lite"/>
    </source>
</evidence>
<evidence type="ECO:0000313" key="3">
    <source>
        <dbReference type="EMBL" id="ETO33310.1"/>
    </source>
</evidence>
<keyword evidence="2" id="KW-1133">Transmembrane helix</keyword>
<sequence>ETENNALLPRLSIKRNGNERRVEEKEYNVQNKKTSREPPSTLPRRVRPLPPPPPHSSHKKGGTHFHPHQRKAYLSKLYTTQTDYRIFDGIRKEVLYKYYPWRPIWSSFIACFLYVVSFFLFQVLYCLFCVCILEWQASKFDPIWKVSNEVNITGLNECVRYDKYNNDIQLSTYPNILYVPFPLRINYQLTSDVLSNSTELNKYTKYNGFLPPASGFGQLNWYDVDSSNSSDSSRFGLTLLLASTLFLFVYQPLYIFVTTFATMWNFSVRNRNAHLTFYDCLQCFKEDCCQCYSCFEYACFIIKRKNYYLNKTTKAEKRQQAKQKQTAIQIHASIMKYICSFLLLKYVTFDKYSNFVTPTHTKIVEIY</sequence>
<feature type="non-terminal residue" evidence="3">
    <location>
        <position position="1"/>
    </location>
</feature>
<proteinExistence type="predicted"/>
<feature type="compositionally biased region" description="Basic residues" evidence="1">
    <location>
        <begin position="56"/>
        <end position="66"/>
    </location>
</feature>
<evidence type="ECO:0000256" key="2">
    <source>
        <dbReference type="SAM" id="Phobius"/>
    </source>
</evidence>
<feature type="transmembrane region" description="Helical" evidence="2">
    <location>
        <begin position="104"/>
        <end position="133"/>
    </location>
</feature>
<name>X6P430_RETFI</name>
<accession>X6P430</accession>
<dbReference type="EMBL" id="ASPP01003497">
    <property type="protein sequence ID" value="ETO33310.1"/>
    <property type="molecule type" value="Genomic_DNA"/>
</dbReference>
<gene>
    <name evidence="3" type="ORF">RFI_03800</name>
</gene>
<protein>
    <submittedName>
        <fullName evidence="3">Uncharacterized protein</fullName>
    </submittedName>
</protein>
<comment type="caution">
    <text evidence="3">The sequence shown here is derived from an EMBL/GenBank/DDBJ whole genome shotgun (WGS) entry which is preliminary data.</text>
</comment>
<feature type="transmembrane region" description="Helical" evidence="2">
    <location>
        <begin position="237"/>
        <end position="264"/>
    </location>
</feature>
<keyword evidence="2" id="KW-0812">Transmembrane</keyword>
<reference evidence="3 4" key="1">
    <citation type="journal article" date="2013" name="Curr. Biol.">
        <title>The Genome of the Foraminiferan Reticulomyxa filosa.</title>
        <authorList>
            <person name="Glockner G."/>
            <person name="Hulsmann N."/>
            <person name="Schleicher M."/>
            <person name="Noegel A.A."/>
            <person name="Eichinger L."/>
            <person name="Gallinger C."/>
            <person name="Pawlowski J."/>
            <person name="Sierra R."/>
            <person name="Euteneuer U."/>
            <person name="Pillet L."/>
            <person name="Moustafa A."/>
            <person name="Platzer M."/>
            <person name="Groth M."/>
            <person name="Szafranski K."/>
            <person name="Schliwa M."/>
        </authorList>
    </citation>
    <scope>NUCLEOTIDE SEQUENCE [LARGE SCALE GENOMIC DNA]</scope>
</reference>
<keyword evidence="2" id="KW-0472">Membrane</keyword>